<evidence type="ECO:0000313" key="13">
    <source>
        <dbReference type="Proteomes" id="UP000017836"/>
    </source>
</evidence>
<protein>
    <recommendedName>
        <fullName evidence="11">Peptidase A1 domain-containing protein</fullName>
    </recommendedName>
</protein>
<feature type="active site" evidence="7">
    <location>
        <position position="368"/>
    </location>
</feature>
<keyword evidence="2 8" id="KW-0645">Protease</keyword>
<organism evidence="12 13">
    <name type="scientific">Amborella trichopoda</name>
    <dbReference type="NCBI Taxonomy" id="13333"/>
    <lineage>
        <taxon>Eukaryota</taxon>
        <taxon>Viridiplantae</taxon>
        <taxon>Streptophyta</taxon>
        <taxon>Embryophyta</taxon>
        <taxon>Tracheophyta</taxon>
        <taxon>Spermatophyta</taxon>
        <taxon>Magnoliopsida</taxon>
        <taxon>Amborellales</taxon>
        <taxon>Amborellaceae</taxon>
        <taxon>Amborella</taxon>
    </lineage>
</organism>
<keyword evidence="3 10" id="KW-0732">Signal</keyword>
<dbReference type="Gene3D" id="2.40.70.10">
    <property type="entry name" value="Acid Proteases"/>
    <property type="match status" value="2"/>
</dbReference>
<reference evidence="13" key="1">
    <citation type="journal article" date="2013" name="Science">
        <title>The Amborella genome and the evolution of flowering plants.</title>
        <authorList>
            <consortium name="Amborella Genome Project"/>
        </authorList>
    </citation>
    <scope>NUCLEOTIDE SEQUENCE [LARGE SCALE GENOMIC DNA]</scope>
</reference>
<dbReference type="InterPro" id="IPR001461">
    <property type="entry name" value="Aspartic_peptidase_A1"/>
</dbReference>
<dbReference type="InterPro" id="IPR033121">
    <property type="entry name" value="PEPTIDASE_A1"/>
</dbReference>
<feature type="chain" id="PRO_5004808338" description="Peptidase A1 domain-containing protein" evidence="10">
    <location>
        <begin position="18"/>
        <end position="489"/>
    </location>
</feature>
<dbReference type="OMA" id="HRFNQKF"/>
<dbReference type="MEROPS" id="A01.050"/>
<evidence type="ECO:0000256" key="2">
    <source>
        <dbReference type="ARBA" id="ARBA00022670"/>
    </source>
</evidence>
<dbReference type="PROSITE" id="PS51767">
    <property type="entry name" value="PEPTIDASE_A1"/>
    <property type="match status" value="1"/>
</dbReference>
<evidence type="ECO:0000256" key="3">
    <source>
        <dbReference type="ARBA" id="ARBA00022729"/>
    </source>
</evidence>
<keyword evidence="4 8" id="KW-0064">Aspartyl protease</keyword>
<comment type="similarity">
    <text evidence="1 8">Belongs to the peptidase A1 family.</text>
</comment>
<evidence type="ECO:0000256" key="4">
    <source>
        <dbReference type="ARBA" id="ARBA00022750"/>
    </source>
</evidence>
<accession>W1Q127</accession>
<feature type="signal peptide" evidence="10">
    <location>
        <begin position="1"/>
        <end position="17"/>
    </location>
</feature>
<evidence type="ECO:0000256" key="7">
    <source>
        <dbReference type="PIRSR" id="PIRSR601461-1"/>
    </source>
</evidence>
<dbReference type="FunFam" id="2.40.70.10:FF:000010">
    <property type="entry name" value="Aspartyl protease family protein 2"/>
    <property type="match status" value="1"/>
</dbReference>
<sequence length="489" mass="52499">MGHPFFLFLLFFSFCKSGFPKPLESQTLLLRPLSKPPLLDEDLKQEETEGDLSDQTSLFLTLHHRDSLSLNLTAEELFKLRLERDDARVKSLTNWVNLAAALGSSHRGHHHGAANPAAHANGSVQTRGRGQAFTAPVVSGLPQGSGEYFARVKVGTPPQPMYMVLDTGSDLAWLQCTPCRHCYRQVGPIFNPSSSSSYSTLPCAAPLCRRLEIRACDRRHQCLYQVSYGDGSFTVGDFSTETLSFGRTALPHVALGCGHDNEGLFIGAAGLLGLGRGSLSLPSQFSQRSIHGFSYCLTDRSSPSPGSLSFGNLPNPSTTVFTTMIKNPKLDTFYYLGLVGISVGGARLPISSSLFRLDPTGNGGVIVDSGTSVTRLVSSAYDVVRDAFRAGATGLPLADSFSLFDTCYNLGGRDVVKVPTMVFHFDGGADLSLPASNYLIPVNNQGVFCFAFAGTRSGLSIIGNIQQQGFSVVFDGKNSRIGFVPKGCA</sequence>
<evidence type="ECO:0000313" key="12">
    <source>
        <dbReference type="EMBL" id="ERN14095.1"/>
    </source>
</evidence>
<feature type="region of interest" description="Disordered" evidence="9">
    <location>
        <begin position="107"/>
        <end position="126"/>
    </location>
</feature>
<dbReference type="GO" id="GO:0003677">
    <property type="term" value="F:DNA binding"/>
    <property type="evidence" value="ECO:0007669"/>
    <property type="project" value="UniProtKB-KW"/>
</dbReference>
<keyword evidence="5 8" id="KW-0378">Hydrolase</keyword>
<dbReference type="InterPro" id="IPR021109">
    <property type="entry name" value="Peptidase_aspartic_dom_sf"/>
</dbReference>
<proteinExistence type="inferred from homology"/>
<feature type="domain" description="Peptidase A1" evidence="11">
    <location>
        <begin position="148"/>
        <end position="484"/>
    </location>
</feature>
<evidence type="ECO:0000256" key="10">
    <source>
        <dbReference type="SAM" id="SignalP"/>
    </source>
</evidence>
<dbReference type="Pfam" id="PF14541">
    <property type="entry name" value="TAXi_C"/>
    <property type="match status" value="1"/>
</dbReference>
<evidence type="ECO:0000256" key="5">
    <source>
        <dbReference type="ARBA" id="ARBA00022801"/>
    </source>
</evidence>
<feature type="active site" evidence="7">
    <location>
        <position position="166"/>
    </location>
</feature>
<dbReference type="HOGENOM" id="CLU_005738_5_0_1"/>
<dbReference type="EMBL" id="KI392560">
    <property type="protein sequence ID" value="ERN14095.1"/>
    <property type="molecule type" value="Genomic_DNA"/>
</dbReference>
<dbReference type="InterPro" id="IPR032861">
    <property type="entry name" value="TAXi_N"/>
</dbReference>
<dbReference type="InterPro" id="IPR033873">
    <property type="entry name" value="CND41-like"/>
</dbReference>
<name>W1Q127_AMBTC</name>
<dbReference type="AlphaFoldDB" id="W1Q127"/>
<dbReference type="GO" id="GO:0006508">
    <property type="term" value="P:proteolysis"/>
    <property type="evidence" value="ECO:0007669"/>
    <property type="project" value="UniProtKB-KW"/>
</dbReference>
<dbReference type="Proteomes" id="UP000017836">
    <property type="component" value="Unassembled WGS sequence"/>
</dbReference>
<dbReference type="FunFam" id="2.40.70.10:FF:000016">
    <property type="entry name" value="Probable aspartic protease At2g35615"/>
    <property type="match status" value="1"/>
</dbReference>
<dbReference type="KEGG" id="atr:18442347"/>
<dbReference type="CDD" id="cd05472">
    <property type="entry name" value="cnd41_like"/>
    <property type="match status" value="1"/>
</dbReference>
<evidence type="ECO:0000256" key="1">
    <source>
        <dbReference type="ARBA" id="ARBA00007447"/>
    </source>
</evidence>
<dbReference type="PRINTS" id="PR00792">
    <property type="entry name" value="PEPSIN"/>
</dbReference>
<feature type="compositionally biased region" description="Low complexity" evidence="9">
    <location>
        <begin position="113"/>
        <end position="122"/>
    </location>
</feature>
<dbReference type="eggNOG" id="KOG1339">
    <property type="taxonomic scope" value="Eukaryota"/>
</dbReference>
<keyword evidence="6" id="KW-0238">DNA-binding</keyword>
<keyword evidence="13" id="KW-1185">Reference proteome</keyword>
<evidence type="ECO:0000256" key="6">
    <source>
        <dbReference type="ARBA" id="ARBA00023125"/>
    </source>
</evidence>
<evidence type="ECO:0000256" key="9">
    <source>
        <dbReference type="SAM" id="MobiDB-lite"/>
    </source>
</evidence>
<dbReference type="InterPro" id="IPR032799">
    <property type="entry name" value="TAXi_C"/>
</dbReference>
<dbReference type="InterPro" id="IPR001969">
    <property type="entry name" value="Aspartic_peptidase_AS"/>
</dbReference>
<dbReference type="Pfam" id="PF14543">
    <property type="entry name" value="TAXi_N"/>
    <property type="match status" value="1"/>
</dbReference>
<dbReference type="PROSITE" id="PS00141">
    <property type="entry name" value="ASP_PROTEASE"/>
    <property type="match status" value="1"/>
</dbReference>
<dbReference type="OrthoDB" id="2747330at2759"/>
<dbReference type="Gramene" id="ERN14095">
    <property type="protein sequence ID" value="ERN14095"/>
    <property type="gene ID" value="AMTR_s00021p00234660"/>
</dbReference>
<dbReference type="GO" id="GO:0004190">
    <property type="term" value="F:aspartic-type endopeptidase activity"/>
    <property type="evidence" value="ECO:0007669"/>
    <property type="project" value="UniProtKB-KW"/>
</dbReference>
<evidence type="ECO:0000259" key="11">
    <source>
        <dbReference type="PROSITE" id="PS51767"/>
    </source>
</evidence>
<gene>
    <name evidence="12" type="ORF">AMTR_s00021p00234660</name>
</gene>
<dbReference type="PANTHER" id="PTHR13683">
    <property type="entry name" value="ASPARTYL PROTEASES"/>
    <property type="match status" value="1"/>
</dbReference>
<dbReference type="SUPFAM" id="SSF50630">
    <property type="entry name" value="Acid proteases"/>
    <property type="match status" value="1"/>
</dbReference>
<dbReference type="PANTHER" id="PTHR13683:SF679">
    <property type="entry name" value="ASPARTYL PROTEASE FAMILY PROTEIN 2"/>
    <property type="match status" value="1"/>
</dbReference>
<evidence type="ECO:0000256" key="8">
    <source>
        <dbReference type="RuleBase" id="RU000454"/>
    </source>
</evidence>